<sequence length="325" mass="36712">MTRAESIGVGTAKAEKTPANRRSLLARFGPSNRKVFPWVLMAPTLLILFAMGVYPFLYALFIASQNVVLSKPYLPQIFMGLYQYQLVIQDPEFWHALRLTTIFTLEAVFVEFWLGLGLALLFQRALRFGSVLRIFIMIPMVLPPLVAALIWRYMFYPGTGLVTYYSGLVTDLFGQSAIPFLSDPDIALQVLIFVDIWEWTPFMFLMMSAGLAQLPRQPYEAAEIDGASAWRVFWTITLPLLRPAILIAVVIRTMDAFRIYELITVMTRGGPGNATTTLNVYLTKTGLEFFDASKAAAISLIMMMLIVVMSFIFIRLLRSRTDVAN</sequence>
<dbReference type="RefSeq" id="WP_306885732.1">
    <property type="nucleotide sequence ID" value="NZ_JAUSUL010000002.1"/>
</dbReference>
<evidence type="ECO:0000313" key="10">
    <source>
        <dbReference type="Proteomes" id="UP001229244"/>
    </source>
</evidence>
<keyword evidence="4 7" id="KW-0812">Transmembrane</keyword>
<keyword evidence="10" id="KW-1185">Reference proteome</keyword>
<feature type="transmembrane region" description="Helical" evidence="7">
    <location>
        <begin position="134"/>
        <end position="154"/>
    </location>
</feature>
<dbReference type="AlphaFoldDB" id="A0AAE3VPG7"/>
<reference evidence="9" key="1">
    <citation type="submission" date="2023-07" db="EMBL/GenBank/DDBJ databases">
        <title>Genomic Encyclopedia of Type Strains, Phase IV (KMG-IV): sequencing the most valuable type-strain genomes for metagenomic binning, comparative biology and taxonomic classification.</title>
        <authorList>
            <person name="Goeker M."/>
        </authorList>
    </citation>
    <scope>NUCLEOTIDE SEQUENCE</scope>
    <source>
        <strain evidence="9">DSM 21202</strain>
    </source>
</reference>
<evidence type="ECO:0000259" key="8">
    <source>
        <dbReference type="PROSITE" id="PS50928"/>
    </source>
</evidence>
<protein>
    <submittedName>
        <fullName evidence="9">Multiple sugar transport system permease protein</fullName>
    </submittedName>
</protein>
<comment type="similarity">
    <text evidence="7">Belongs to the binding-protein-dependent transport system permease family.</text>
</comment>
<feature type="transmembrane region" description="Helical" evidence="7">
    <location>
        <begin position="232"/>
        <end position="251"/>
    </location>
</feature>
<evidence type="ECO:0000256" key="4">
    <source>
        <dbReference type="ARBA" id="ARBA00022692"/>
    </source>
</evidence>
<comment type="subcellular location">
    <subcellularLocation>
        <location evidence="1 7">Cell membrane</location>
        <topology evidence="1 7">Multi-pass membrane protein</topology>
    </subcellularLocation>
</comment>
<dbReference type="Proteomes" id="UP001229244">
    <property type="component" value="Unassembled WGS sequence"/>
</dbReference>
<evidence type="ECO:0000256" key="5">
    <source>
        <dbReference type="ARBA" id="ARBA00022989"/>
    </source>
</evidence>
<keyword evidence="5 7" id="KW-1133">Transmembrane helix</keyword>
<accession>A0AAE3VPG7</accession>
<evidence type="ECO:0000256" key="2">
    <source>
        <dbReference type="ARBA" id="ARBA00022448"/>
    </source>
</evidence>
<name>A0AAE3VPG7_9HYPH</name>
<dbReference type="InterPro" id="IPR000515">
    <property type="entry name" value="MetI-like"/>
</dbReference>
<evidence type="ECO:0000256" key="7">
    <source>
        <dbReference type="RuleBase" id="RU363032"/>
    </source>
</evidence>
<dbReference type="PANTHER" id="PTHR43005:SF1">
    <property type="entry name" value="SPERMIDINE_PUTRESCINE TRANSPORT SYSTEM PERMEASE PROTEIN"/>
    <property type="match status" value="1"/>
</dbReference>
<evidence type="ECO:0000256" key="1">
    <source>
        <dbReference type="ARBA" id="ARBA00004651"/>
    </source>
</evidence>
<dbReference type="EMBL" id="JAUSUL010000002">
    <property type="protein sequence ID" value="MDQ0315904.1"/>
    <property type="molecule type" value="Genomic_DNA"/>
</dbReference>
<feature type="transmembrane region" description="Helical" evidence="7">
    <location>
        <begin position="35"/>
        <end position="63"/>
    </location>
</feature>
<keyword evidence="6 7" id="KW-0472">Membrane</keyword>
<keyword evidence="3" id="KW-1003">Cell membrane</keyword>
<evidence type="ECO:0000313" key="9">
    <source>
        <dbReference type="EMBL" id="MDQ0315904.1"/>
    </source>
</evidence>
<proteinExistence type="inferred from homology"/>
<keyword evidence="9" id="KW-0762">Sugar transport</keyword>
<organism evidence="9 10">
    <name type="scientific">Amorphus orientalis</name>
    <dbReference type="NCBI Taxonomy" id="649198"/>
    <lineage>
        <taxon>Bacteria</taxon>
        <taxon>Pseudomonadati</taxon>
        <taxon>Pseudomonadota</taxon>
        <taxon>Alphaproteobacteria</taxon>
        <taxon>Hyphomicrobiales</taxon>
        <taxon>Amorphaceae</taxon>
        <taxon>Amorphus</taxon>
    </lineage>
</organism>
<dbReference type="CDD" id="cd06261">
    <property type="entry name" value="TM_PBP2"/>
    <property type="match status" value="1"/>
</dbReference>
<feature type="domain" description="ABC transmembrane type-1" evidence="8">
    <location>
        <begin position="97"/>
        <end position="313"/>
    </location>
</feature>
<dbReference type="Gene3D" id="1.10.3720.10">
    <property type="entry name" value="MetI-like"/>
    <property type="match status" value="1"/>
</dbReference>
<dbReference type="PANTHER" id="PTHR43005">
    <property type="entry name" value="BLR7065 PROTEIN"/>
    <property type="match status" value="1"/>
</dbReference>
<feature type="transmembrane region" description="Helical" evidence="7">
    <location>
        <begin position="102"/>
        <end position="122"/>
    </location>
</feature>
<comment type="caution">
    <text evidence="9">The sequence shown here is derived from an EMBL/GenBank/DDBJ whole genome shotgun (WGS) entry which is preliminary data.</text>
</comment>
<gene>
    <name evidence="9" type="ORF">J2S73_002361</name>
</gene>
<evidence type="ECO:0000256" key="3">
    <source>
        <dbReference type="ARBA" id="ARBA00022475"/>
    </source>
</evidence>
<dbReference type="PROSITE" id="PS50928">
    <property type="entry name" value="ABC_TM1"/>
    <property type="match status" value="1"/>
</dbReference>
<keyword evidence="2 7" id="KW-0813">Transport</keyword>
<evidence type="ECO:0000256" key="6">
    <source>
        <dbReference type="ARBA" id="ARBA00023136"/>
    </source>
</evidence>
<dbReference type="GO" id="GO:0005886">
    <property type="term" value="C:plasma membrane"/>
    <property type="evidence" value="ECO:0007669"/>
    <property type="project" value="UniProtKB-SubCell"/>
</dbReference>
<dbReference type="GO" id="GO:0055085">
    <property type="term" value="P:transmembrane transport"/>
    <property type="evidence" value="ECO:0007669"/>
    <property type="project" value="InterPro"/>
</dbReference>
<dbReference type="SUPFAM" id="SSF161098">
    <property type="entry name" value="MetI-like"/>
    <property type="match status" value="1"/>
</dbReference>
<dbReference type="InterPro" id="IPR035906">
    <property type="entry name" value="MetI-like_sf"/>
</dbReference>
<dbReference type="Pfam" id="PF00528">
    <property type="entry name" value="BPD_transp_1"/>
    <property type="match status" value="1"/>
</dbReference>
<feature type="transmembrane region" description="Helical" evidence="7">
    <location>
        <begin position="295"/>
        <end position="317"/>
    </location>
</feature>
<feature type="transmembrane region" description="Helical" evidence="7">
    <location>
        <begin position="186"/>
        <end position="211"/>
    </location>
</feature>